<dbReference type="Gene3D" id="3.40.50.2300">
    <property type="match status" value="1"/>
</dbReference>
<dbReference type="CDD" id="cd06170">
    <property type="entry name" value="LuxR_C_like"/>
    <property type="match status" value="1"/>
</dbReference>
<keyword evidence="9" id="KW-1185">Reference proteome</keyword>
<dbReference type="InterPro" id="IPR039420">
    <property type="entry name" value="WalR-like"/>
</dbReference>
<evidence type="ECO:0000259" key="6">
    <source>
        <dbReference type="PROSITE" id="PS50043"/>
    </source>
</evidence>
<protein>
    <submittedName>
        <fullName evidence="8">DNA-binding response regulator</fullName>
    </submittedName>
</protein>
<dbReference type="EMBL" id="BHYL01000029">
    <property type="protein sequence ID" value="GCD18788.1"/>
    <property type="molecule type" value="Genomic_DNA"/>
</dbReference>
<keyword evidence="1 5" id="KW-0597">Phosphoprotein</keyword>
<proteinExistence type="predicted"/>
<dbReference type="InterPro" id="IPR001789">
    <property type="entry name" value="Sig_transdc_resp-reg_receiver"/>
</dbReference>
<dbReference type="InterPro" id="IPR000792">
    <property type="entry name" value="Tscrpt_reg_LuxR_C"/>
</dbReference>
<evidence type="ECO:0000256" key="5">
    <source>
        <dbReference type="PROSITE-ProRule" id="PRU00169"/>
    </source>
</evidence>
<dbReference type="InterPro" id="IPR058245">
    <property type="entry name" value="NreC/VraR/RcsB-like_REC"/>
</dbReference>
<dbReference type="Pfam" id="PF00196">
    <property type="entry name" value="GerE"/>
    <property type="match status" value="1"/>
</dbReference>
<evidence type="ECO:0000256" key="2">
    <source>
        <dbReference type="ARBA" id="ARBA00023015"/>
    </source>
</evidence>
<dbReference type="PANTHER" id="PTHR43214:SF24">
    <property type="entry name" value="TRANSCRIPTIONAL REGULATORY PROTEIN NARL-RELATED"/>
    <property type="match status" value="1"/>
</dbReference>
<keyword evidence="4" id="KW-0804">Transcription</keyword>
<evidence type="ECO:0000313" key="9">
    <source>
        <dbReference type="Proteomes" id="UP000288246"/>
    </source>
</evidence>
<sequence>MTVRVVVVDDQPTIRLGLRMILEHEDDMVVVGEAGTGADAVDLVRTTRPDVVLMDIRMPDGNGIDAVAALVADPTLPGTRTIMLTTFHDEEYVVASLRAGADGFLLKDADPAELVAAVRRVHAGDSLLDPSVTRDVVARYVRLAEAADAVRSRTASPAARQVLDRLTPRERDVLVHLATGATNADVATALSLTEATVKSHVSSMLTRLGLATRVQLVVAAFDAGLVRPAGDGGADA</sequence>
<name>A0A401UVV0_9CELL</name>
<reference evidence="8 9" key="1">
    <citation type="submission" date="2018-11" db="EMBL/GenBank/DDBJ databases">
        <title>Draft genome sequence of Cellulomonas takizawaensis strain TKZ-21.</title>
        <authorList>
            <person name="Yamamura H."/>
            <person name="Hayashi T."/>
            <person name="Hamada M."/>
            <person name="Serisawa Y."/>
            <person name="Matsuyama K."/>
            <person name="Nakagawa Y."/>
            <person name="Otoguro M."/>
            <person name="Yanagida F."/>
            <person name="Hayakawa M."/>
        </authorList>
    </citation>
    <scope>NUCLEOTIDE SEQUENCE [LARGE SCALE GENOMIC DNA]</scope>
    <source>
        <strain evidence="8 9">TKZ-21</strain>
    </source>
</reference>
<dbReference type="OrthoDB" id="9808843at2"/>
<dbReference type="Pfam" id="PF00072">
    <property type="entry name" value="Response_reg"/>
    <property type="match status" value="1"/>
</dbReference>
<dbReference type="InterPro" id="IPR011006">
    <property type="entry name" value="CheY-like_superfamily"/>
</dbReference>
<dbReference type="PROSITE" id="PS50110">
    <property type="entry name" value="RESPONSE_REGULATORY"/>
    <property type="match status" value="1"/>
</dbReference>
<dbReference type="GO" id="GO:0006355">
    <property type="term" value="P:regulation of DNA-templated transcription"/>
    <property type="evidence" value="ECO:0007669"/>
    <property type="project" value="InterPro"/>
</dbReference>
<evidence type="ECO:0000256" key="1">
    <source>
        <dbReference type="ARBA" id="ARBA00022553"/>
    </source>
</evidence>
<keyword evidence="2" id="KW-0805">Transcription regulation</keyword>
<dbReference type="CDD" id="cd17535">
    <property type="entry name" value="REC_NarL-like"/>
    <property type="match status" value="1"/>
</dbReference>
<dbReference type="PROSITE" id="PS50043">
    <property type="entry name" value="HTH_LUXR_2"/>
    <property type="match status" value="1"/>
</dbReference>
<dbReference type="PANTHER" id="PTHR43214">
    <property type="entry name" value="TWO-COMPONENT RESPONSE REGULATOR"/>
    <property type="match status" value="1"/>
</dbReference>
<feature type="modified residue" description="4-aspartylphosphate" evidence="5">
    <location>
        <position position="55"/>
    </location>
</feature>
<dbReference type="RefSeq" id="WP_124341341.1">
    <property type="nucleotide sequence ID" value="NZ_BHYL01000029.1"/>
</dbReference>
<evidence type="ECO:0000313" key="8">
    <source>
        <dbReference type="EMBL" id="GCD18788.1"/>
    </source>
</evidence>
<evidence type="ECO:0000256" key="3">
    <source>
        <dbReference type="ARBA" id="ARBA00023125"/>
    </source>
</evidence>
<dbReference type="GO" id="GO:0003677">
    <property type="term" value="F:DNA binding"/>
    <property type="evidence" value="ECO:0007669"/>
    <property type="project" value="UniProtKB-KW"/>
</dbReference>
<dbReference type="SUPFAM" id="SSF52172">
    <property type="entry name" value="CheY-like"/>
    <property type="match status" value="1"/>
</dbReference>
<evidence type="ECO:0000256" key="4">
    <source>
        <dbReference type="ARBA" id="ARBA00023163"/>
    </source>
</evidence>
<evidence type="ECO:0000259" key="7">
    <source>
        <dbReference type="PROSITE" id="PS50110"/>
    </source>
</evidence>
<keyword evidence="3 8" id="KW-0238">DNA-binding</keyword>
<dbReference type="GO" id="GO:0000160">
    <property type="term" value="P:phosphorelay signal transduction system"/>
    <property type="evidence" value="ECO:0007669"/>
    <property type="project" value="InterPro"/>
</dbReference>
<comment type="caution">
    <text evidence="8">The sequence shown here is derived from an EMBL/GenBank/DDBJ whole genome shotgun (WGS) entry which is preliminary data.</text>
</comment>
<dbReference type="SUPFAM" id="SSF46894">
    <property type="entry name" value="C-terminal effector domain of the bipartite response regulators"/>
    <property type="match status" value="1"/>
</dbReference>
<dbReference type="Proteomes" id="UP000288246">
    <property type="component" value="Unassembled WGS sequence"/>
</dbReference>
<dbReference type="PROSITE" id="PS00622">
    <property type="entry name" value="HTH_LUXR_1"/>
    <property type="match status" value="1"/>
</dbReference>
<organism evidence="8 9">
    <name type="scientific">Cellulomonas algicola</name>
    <dbReference type="NCBI Taxonomy" id="2071633"/>
    <lineage>
        <taxon>Bacteria</taxon>
        <taxon>Bacillati</taxon>
        <taxon>Actinomycetota</taxon>
        <taxon>Actinomycetes</taxon>
        <taxon>Micrococcales</taxon>
        <taxon>Cellulomonadaceae</taxon>
        <taxon>Cellulomonas</taxon>
    </lineage>
</organism>
<dbReference type="AlphaFoldDB" id="A0A401UVV0"/>
<dbReference type="InterPro" id="IPR016032">
    <property type="entry name" value="Sig_transdc_resp-reg_C-effctor"/>
</dbReference>
<gene>
    <name evidence="8" type="ORF">CTKZ_03500</name>
</gene>
<dbReference type="PRINTS" id="PR00038">
    <property type="entry name" value="HTHLUXR"/>
</dbReference>
<dbReference type="SMART" id="SM00448">
    <property type="entry name" value="REC"/>
    <property type="match status" value="1"/>
</dbReference>
<feature type="domain" description="HTH luxR-type" evidence="6">
    <location>
        <begin position="159"/>
        <end position="224"/>
    </location>
</feature>
<dbReference type="SMART" id="SM00421">
    <property type="entry name" value="HTH_LUXR"/>
    <property type="match status" value="1"/>
</dbReference>
<feature type="domain" description="Response regulatory" evidence="7">
    <location>
        <begin position="4"/>
        <end position="122"/>
    </location>
</feature>
<accession>A0A401UVV0</accession>